<name>A0ABS2NJH6_9BACI</name>
<dbReference type="InterPro" id="IPR039248">
    <property type="entry name" value="Ptase_RsbX"/>
</dbReference>
<dbReference type="Proteomes" id="UP001646157">
    <property type="component" value="Unassembled WGS sequence"/>
</dbReference>
<keyword evidence="3" id="KW-1185">Reference proteome</keyword>
<proteinExistence type="predicted"/>
<dbReference type="Gene3D" id="3.60.40.10">
    <property type="entry name" value="PPM-type phosphatase domain"/>
    <property type="match status" value="1"/>
</dbReference>
<dbReference type="PANTHER" id="PTHR35801:SF1">
    <property type="entry name" value="PHOSPHOSERINE PHOSPHATASE RSBX"/>
    <property type="match status" value="1"/>
</dbReference>
<dbReference type="InterPro" id="IPR036457">
    <property type="entry name" value="PPM-type-like_dom_sf"/>
</dbReference>
<dbReference type="EMBL" id="JAFBDZ010000007">
    <property type="protein sequence ID" value="MBM7588012.1"/>
    <property type="molecule type" value="Genomic_DNA"/>
</dbReference>
<protein>
    <submittedName>
        <fullName evidence="2">Negative regulator of sigma-B (Phosphoserine phosphatase)</fullName>
        <ecNumber evidence="2">3.1.3.3</ecNumber>
    </submittedName>
</protein>
<accession>A0ABS2NJH6</accession>
<gene>
    <name evidence="2" type="ORF">JOC86_004587</name>
</gene>
<dbReference type="InterPro" id="IPR001932">
    <property type="entry name" value="PPM-type_phosphatase-like_dom"/>
</dbReference>
<feature type="domain" description="PPM-type phosphatase" evidence="1">
    <location>
        <begin position="6"/>
        <end position="197"/>
    </location>
</feature>
<dbReference type="RefSeq" id="WP_205175350.1">
    <property type="nucleotide sequence ID" value="NZ_JAFBDZ010000007.1"/>
</dbReference>
<dbReference type="Pfam" id="PF07228">
    <property type="entry name" value="SpoIIE"/>
    <property type="match status" value="1"/>
</dbReference>
<sequence length="198" mass="22337">MTHLLKNHIEVFAKQTSKDGNRYNGDSYFLTATEDYFVCVLADGLGSGKFAYESSNAVAEMVEKHHDQDVDTLMRFCNEALLHKRGAAVAIIKAYFRAGEFVYSCVGNIRFYLYSPDGKMTYPLPVTGYLSGRPQSFRTQRFSYQRNSKFLIHSDGLNITSTKSLLQYKKSLTGIMDEISQRLSVKSDDTTYIAGSLL</sequence>
<dbReference type="SMART" id="SM00331">
    <property type="entry name" value="PP2C_SIG"/>
    <property type="match status" value="1"/>
</dbReference>
<reference evidence="2 3" key="1">
    <citation type="submission" date="2021-01" db="EMBL/GenBank/DDBJ databases">
        <title>Genomic Encyclopedia of Type Strains, Phase IV (KMG-IV): sequencing the most valuable type-strain genomes for metagenomic binning, comparative biology and taxonomic classification.</title>
        <authorList>
            <person name="Goeker M."/>
        </authorList>
    </citation>
    <scope>NUCLEOTIDE SEQUENCE [LARGE SCALE GENOMIC DNA]</scope>
    <source>
        <strain evidence="2 3">DSM 24834</strain>
    </source>
</reference>
<organism evidence="2 3">
    <name type="scientific">Rossellomorea pakistanensis</name>
    <dbReference type="NCBI Taxonomy" id="992288"/>
    <lineage>
        <taxon>Bacteria</taxon>
        <taxon>Bacillati</taxon>
        <taxon>Bacillota</taxon>
        <taxon>Bacilli</taxon>
        <taxon>Bacillales</taxon>
        <taxon>Bacillaceae</taxon>
        <taxon>Rossellomorea</taxon>
    </lineage>
</organism>
<evidence type="ECO:0000313" key="3">
    <source>
        <dbReference type="Proteomes" id="UP001646157"/>
    </source>
</evidence>
<dbReference type="PANTHER" id="PTHR35801">
    <property type="entry name" value="PHOSPHOSERINE PHOSPHATASE RSBX"/>
    <property type="match status" value="1"/>
</dbReference>
<evidence type="ECO:0000259" key="1">
    <source>
        <dbReference type="SMART" id="SM00331"/>
    </source>
</evidence>
<comment type="caution">
    <text evidence="2">The sequence shown here is derived from an EMBL/GenBank/DDBJ whole genome shotgun (WGS) entry which is preliminary data.</text>
</comment>
<dbReference type="EC" id="3.1.3.3" evidence="2"/>
<evidence type="ECO:0000313" key="2">
    <source>
        <dbReference type="EMBL" id="MBM7588012.1"/>
    </source>
</evidence>
<keyword evidence="2" id="KW-0378">Hydrolase</keyword>
<dbReference type="SUPFAM" id="SSF81606">
    <property type="entry name" value="PP2C-like"/>
    <property type="match status" value="1"/>
</dbReference>
<dbReference type="GO" id="GO:0016787">
    <property type="term" value="F:hydrolase activity"/>
    <property type="evidence" value="ECO:0007669"/>
    <property type="project" value="UniProtKB-KW"/>
</dbReference>